<dbReference type="PANTHER" id="PTHR12526">
    <property type="entry name" value="GLYCOSYLTRANSFERASE"/>
    <property type="match status" value="1"/>
</dbReference>
<dbReference type="CDD" id="cd03801">
    <property type="entry name" value="GT4_PimA-like"/>
    <property type="match status" value="1"/>
</dbReference>
<gene>
    <name evidence="2" type="ORF">VCO01S_25840</name>
</gene>
<sequence>MKILVMSPYDGPLNTVRPEAELFIAISKLGHSVTIMTQANAAYAKICAETGIKIIDNYPSKKVCLRTIKLVHNELNSGDYDICYAFDSKTIPNAAFGAIGTKAIVISYRGTTGGLYRHDPSAYFTHLHPKISAIVCNSNAVQKDVKSRVWSKKVLVERIYKGHKVEWYETEAALRSEFNLKDSDIVAICACNVRPSKGISVLLKALNSIQNENFHMLFVGNGYEAHKDEIASCSMKERIHLLGHRKDVPQLMKMADFQIQPSISGEGLPRAVIEAMAGGTPSIVTTTGGSPELVENGISGLVVDNGNSIELRSGILTILDNPEALASMGYEAKKRINEYFNLQQSVSQHLTLFDKLL</sequence>
<dbReference type="SUPFAM" id="SSF53756">
    <property type="entry name" value="UDP-Glycosyltransferase/glycogen phosphorylase"/>
    <property type="match status" value="1"/>
</dbReference>
<dbReference type="GO" id="GO:0016757">
    <property type="term" value="F:glycosyltransferase activity"/>
    <property type="evidence" value="ECO:0007669"/>
    <property type="project" value="InterPro"/>
</dbReference>
<feature type="domain" description="Glycosyl transferase family 1" evidence="1">
    <location>
        <begin position="174"/>
        <end position="335"/>
    </location>
</feature>
<name>A0A4Y3IPF7_9VIBR</name>
<accession>A0A4Y3IPF7</accession>
<evidence type="ECO:0000259" key="1">
    <source>
        <dbReference type="Pfam" id="PF00534"/>
    </source>
</evidence>
<reference evidence="2 3" key="1">
    <citation type="submission" date="2019-06" db="EMBL/GenBank/DDBJ databases">
        <title>Whole genome shotgun sequence of Vibrio comitans NBRC 102076.</title>
        <authorList>
            <person name="Hosoyama A."/>
            <person name="Uohara A."/>
            <person name="Ohji S."/>
            <person name="Ichikawa N."/>
        </authorList>
    </citation>
    <scope>NUCLEOTIDE SEQUENCE [LARGE SCALE GENOMIC DNA]</scope>
    <source>
        <strain evidence="2 3">NBRC 102076</strain>
    </source>
</reference>
<protein>
    <submittedName>
        <fullName evidence="2">Glycosyl transferase</fullName>
    </submittedName>
</protein>
<dbReference type="Gene3D" id="3.40.50.2000">
    <property type="entry name" value="Glycogen Phosphorylase B"/>
    <property type="match status" value="2"/>
</dbReference>
<keyword evidence="3" id="KW-1185">Reference proteome</keyword>
<dbReference type="EMBL" id="BJLH01000011">
    <property type="protein sequence ID" value="GEA61391.1"/>
    <property type="molecule type" value="Genomic_DNA"/>
</dbReference>
<keyword evidence="2" id="KW-0808">Transferase</keyword>
<dbReference type="GO" id="GO:1901135">
    <property type="term" value="P:carbohydrate derivative metabolic process"/>
    <property type="evidence" value="ECO:0007669"/>
    <property type="project" value="UniProtKB-ARBA"/>
</dbReference>
<dbReference type="InterPro" id="IPR001296">
    <property type="entry name" value="Glyco_trans_1"/>
</dbReference>
<dbReference type="OrthoDB" id="9775208at2"/>
<evidence type="ECO:0000313" key="2">
    <source>
        <dbReference type="EMBL" id="GEA61391.1"/>
    </source>
</evidence>
<dbReference type="AlphaFoldDB" id="A0A4Y3IPF7"/>
<dbReference type="Proteomes" id="UP000318242">
    <property type="component" value="Unassembled WGS sequence"/>
</dbReference>
<evidence type="ECO:0000313" key="3">
    <source>
        <dbReference type="Proteomes" id="UP000318242"/>
    </source>
</evidence>
<dbReference type="Pfam" id="PF00534">
    <property type="entry name" value="Glycos_transf_1"/>
    <property type="match status" value="1"/>
</dbReference>
<proteinExistence type="predicted"/>
<comment type="caution">
    <text evidence="2">The sequence shown here is derived from an EMBL/GenBank/DDBJ whole genome shotgun (WGS) entry which is preliminary data.</text>
</comment>
<organism evidence="2 3">
    <name type="scientific">Vibrio comitans NBRC 102076</name>
    <dbReference type="NCBI Taxonomy" id="1219078"/>
    <lineage>
        <taxon>Bacteria</taxon>
        <taxon>Pseudomonadati</taxon>
        <taxon>Pseudomonadota</taxon>
        <taxon>Gammaproteobacteria</taxon>
        <taxon>Vibrionales</taxon>
        <taxon>Vibrionaceae</taxon>
        <taxon>Vibrio</taxon>
    </lineage>
</organism>
<dbReference type="RefSeq" id="WP_141271766.1">
    <property type="nucleotide sequence ID" value="NZ_BJLH01000011.1"/>
</dbReference>